<dbReference type="OrthoDB" id="6436504at2759"/>
<protein>
    <submittedName>
        <fullName evidence="4">Heat shock 70 kDa protein cognate</fullName>
    </submittedName>
</protein>
<comment type="caution">
    <text evidence="4">The sequence shown here is derived from an EMBL/GenBank/DDBJ whole genome shotgun (WGS) entry which is preliminary data.</text>
</comment>
<dbReference type="InterPro" id="IPR013126">
    <property type="entry name" value="Hsp_70_fam"/>
</dbReference>
<accession>A0A8E0RMM4</accession>
<dbReference type="Pfam" id="PF00012">
    <property type="entry name" value="HSP70"/>
    <property type="match status" value="1"/>
</dbReference>
<dbReference type="InterPro" id="IPR043129">
    <property type="entry name" value="ATPase_NBD"/>
</dbReference>
<dbReference type="GO" id="GO:0140662">
    <property type="term" value="F:ATP-dependent protein folding chaperone"/>
    <property type="evidence" value="ECO:0007669"/>
    <property type="project" value="InterPro"/>
</dbReference>
<gene>
    <name evidence="4" type="ORF">FBUS_05828</name>
</gene>
<evidence type="ECO:0000256" key="2">
    <source>
        <dbReference type="ARBA" id="ARBA00022741"/>
    </source>
</evidence>
<keyword evidence="3" id="KW-0067">ATP-binding</keyword>
<organism evidence="4 5">
    <name type="scientific">Fasciolopsis buskii</name>
    <dbReference type="NCBI Taxonomy" id="27845"/>
    <lineage>
        <taxon>Eukaryota</taxon>
        <taxon>Metazoa</taxon>
        <taxon>Spiralia</taxon>
        <taxon>Lophotrochozoa</taxon>
        <taxon>Platyhelminthes</taxon>
        <taxon>Trematoda</taxon>
        <taxon>Digenea</taxon>
        <taxon>Plagiorchiida</taxon>
        <taxon>Echinostomata</taxon>
        <taxon>Echinostomatoidea</taxon>
        <taxon>Fasciolidae</taxon>
        <taxon>Fasciolopsis</taxon>
    </lineage>
</organism>
<dbReference type="GO" id="GO:0005524">
    <property type="term" value="F:ATP binding"/>
    <property type="evidence" value="ECO:0007669"/>
    <property type="project" value="UniProtKB-KW"/>
</dbReference>
<evidence type="ECO:0000313" key="4">
    <source>
        <dbReference type="EMBL" id="KAA0186416.1"/>
    </source>
</evidence>
<sequence length="89" mass="10198">MELAQKALPDAKMDKHQVYDIGPPCGWNRTRQVQKFLQDIFLGKLNKPINPYETAAYGAAVRAAMFNGDKLEAMQDLVFSEFRIRPVKR</sequence>
<proteinExistence type="inferred from homology"/>
<reference evidence="4" key="1">
    <citation type="submission" date="2019-05" db="EMBL/GenBank/DDBJ databases">
        <title>Annotation for the trematode Fasciolopsis buski.</title>
        <authorList>
            <person name="Choi Y.-J."/>
        </authorList>
    </citation>
    <scope>NUCLEOTIDE SEQUENCE</scope>
    <source>
        <strain evidence="4">HT</strain>
        <tissue evidence="4">Whole worm</tissue>
    </source>
</reference>
<keyword evidence="5" id="KW-1185">Reference proteome</keyword>
<evidence type="ECO:0000256" key="3">
    <source>
        <dbReference type="ARBA" id="ARBA00022840"/>
    </source>
</evidence>
<name>A0A8E0RMM4_9TREM</name>
<evidence type="ECO:0000313" key="5">
    <source>
        <dbReference type="Proteomes" id="UP000728185"/>
    </source>
</evidence>
<dbReference type="Proteomes" id="UP000728185">
    <property type="component" value="Unassembled WGS sequence"/>
</dbReference>
<keyword evidence="2" id="KW-0547">Nucleotide-binding</keyword>
<dbReference type="EMBL" id="LUCM01009770">
    <property type="protein sequence ID" value="KAA0186416.1"/>
    <property type="molecule type" value="Genomic_DNA"/>
</dbReference>
<keyword evidence="4" id="KW-0346">Stress response</keyword>
<evidence type="ECO:0000256" key="1">
    <source>
        <dbReference type="ARBA" id="ARBA00007381"/>
    </source>
</evidence>
<dbReference type="SUPFAM" id="SSF53067">
    <property type="entry name" value="Actin-like ATPase domain"/>
    <property type="match status" value="1"/>
</dbReference>
<dbReference type="Gene3D" id="3.30.420.40">
    <property type="match status" value="2"/>
</dbReference>
<dbReference type="AlphaFoldDB" id="A0A8E0RMM4"/>
<comment type="similarity">
    <text evidence="1">Belongs to the heat shock protein 70 family.</text>
</comment>
<dbReference type="PANTHER" id="PTHR19375">
    <property type="entry name" value="HEAT SHOCK PROTEIN 70KDA"/>
    <property type="match status" value="1"/>
</dbReference>